<dbReference type="GeneID" id="36622073"/>
<dbReference type="AlphaFoldDB" id="A0A2T4A5L0"/>
<name>A0A2T4A5L0_TRIHA</name>
<keyword evidence="2" id="KW-1185">Reference proteome</keyword>
<reference evidence="1 2" key="1">
    <citation type="submission" date="2016-07" db="EMBL/GenBank/DDBJ databases">
        <title>Multiple horizontal gene transfer events from other fungi enriched the ability of initially mycotrophic Trichoderma (Ascomycota) to feed on dead plant biomass.</title>
        <authorList>
            <consortium name="DOE Joint Genome Institute"/>
            <person name="Aerts A."/>
            <person name="Atanasova L."/>
            <person name="Chenthamara K."/>
            <person name="Zhang J."/>
            <person name="Grujic M."/>
            <person name="Henrissat B."/>
            <person name="Kuo A."/>
            <person name="Salamov A."/>
            <person name="Lipzen A."/>
            <person name="Labutti K."/>
            <person name="Barry K."/>
            <person name="Miao Y."/>
            <person name="Rahimi M.J."/>
            <person name="Shen Q."/>
            <person name="Grigoriev I.V."/>
            <person name="Kubicek C.P."/>
            <person name="Druzhinina I.S."/>
        </authorList>
    </citation>
    <scope>NUCLEOTIDE SEQUENCE [LARGE SCALE GENOMIC DNA]</scope>
    <source>
        <strain evidence="1 2">CBS 226.95</strain>
    </source>
</reference>
<protein>
    <submittedName>
        <fullName evidence="1">Uncharacterized protein</fullName>
    </submittedName>
</protein>
<dbReference type="Proteomes" id="UP000241690">
    <property type="component" value="Unassembled WGS sequence"/>
</dbReference>
<gene>
    <name evidence="1" type="ORF">M431DRAFT_216051</name>
</gene>
<dbReference type="EMBL" id="KZ679684">
    <property type="protein sequence ID" value="PTB52360.1"/>
    <property type="molecule type" value="Genomic_DNA"/>
</dbReference>
<organism evidence="1 2">
    <name type="scientific">Trichoderma harzianum CBS 226.95</name>
    <dbReference type="NCBI Taxonomy" id="983964"/>
    <lineage>
        <taxon>Eukaryota</taxon>
        <taxon>Fungi</taxon>
        <taxon>Dikarya</taxon>
        <taxon>Ascomycota</taxon>
        <taxon>Pezizomycotina</taxon>
        <taxon>Sordariomycetes</taxon>
        <taxon>Hypocreomycetidae</taxon>
        <taxon>Hypocreales</taxon>
        <taxon>Hypocreaceae</taxon>
        <taxon>Trichoderma</taxon>
    </lineage>
</organism>
<evidence type="ECO:0000313" key="2">
    <source>
        <dbReference type="Proteomes" id="UP000241690"/>
    </source>
</evidence>
<accession>A0A2T4A5L0</accession>
<dbReference type="RefSeq" id="XP_024772037.1">
    <property type="nucleotide sequence ID" value="XM_024913511.1"/>
</dbReference>
<proteinExistence type="predicted"/>
<evidence type="ECO:0000313" key="1">
    <source>
        <dbReference type="EMBL" id="PTB52360.1"/>
    </source>
</evidence>
<sequence length="108" mass="12083">MHVLTTHLVLGCFCGTSRQGLTSPKLAQFRAHPQLNRRLRTRLVFPSSIFLLPTAFTKFELLLQHRLYSISTITKQSSLILNTSTCHTSSQQVELKSFSPTPPSRAAS</sequence>